<feature type="compositionally biased region" description="Basic and acidic residues" evidence="1">
    <location>
        <begin position="477"/>
        <end position="489"/>
    </location>
</feature>
<proteinExistence type="predicted"/>
<dbReference type="Proteomes" id="UP000759131">
    <property type="component" value="Unassembled WGS sequence"/>
</dbReference>
<feature type="compositionally biased region" description="Low complexity" evidence="1">
    <location>
        <begin position="691"/>
        <end position="701"/>
    </location>
</feature>
<sequence length="1078" mass="123772">MLRFELLKKCRSVATDSQTRQILDKMVNNMVSDYPQSEEHYKKFEQLLGGVGDEVKLRPTDDAAIEYKRLAYREMKRSSLIRMLILLMMPVMRTHELNEYLKKQPQYRPTPLSNLILANDVEMKNNLETYKKVIELNMPKITPQEKQELPQFTKEALDLEEKYYCICRSENPVPTPRVPQSSDPNDWQKDINPNPNVPSLSDKAFEPFRSSMNKLLHSDYVQNILMTGEMTPQNKKFVRKFLKKLKPKVRIRFELLKHCLKLATDDRSRKILDGIIRYLSSKYPEMLHKFEQTVGGYADDVKLQDMEPRAIEYQLKIYREMKRGSLIRMLLIQMLPIWKSQHIRDYLEKQPQYRPSPVSDLMLFRDIDDKMIMNAYKKVIELNAPKIRPDEENEIINVAQDVSNEKPHPEDDHHHPHYGPYNRPIHPGQHDTHMEPNVKHIDPNRRPGHPDHQYEPTSIGPPGKPLGPGDRPGQPDQPHHRDPQRRPVNEDGSPWQPTNQGPGRRPGQPDQPHHRDPQGRPVNEDNSPWKPTNQGPGDRPGQPDQPHHRDPQGRPVNEDGSPWQPTNQGPGRRPGQPDQPHHRDPQGRPVNEDGSPWEPSNQGPGDRPGQPDQPHHRDPQGRPVNEDGSPWQPTNQGPGRRPGQPDQPHHRDPQGRPVNEDGSQGLPSSFTGLPQGRPVNEDGSPWEPSNQGPGDRPGQPDQPHHRDPQGRPVNEDGSPWEPSNQGPGRRPGQPDQPHHRDPQGRPVNEDGSPWQPTNQGPGRRPGQPDQPHHRDPQGRPVNKDRSPWQPSNDGPGGRPGPLNIPHNFGPSGEPLDKDGNPFKPLPKTRPPPRQPGQPNKPLSDRLLESVEDALPKIFVSDYVQKPIMTGEMTDDNKRRGRSFWKRNKELIPTRVEMLKQAKPLVTDAKECQTLDQIVNNLNSRKKPFLDNLKQLVGGPGDDLRMHALTKPTLDRQKLMYREMSRGNLVRMVLTDLVPVWRTLEIRKYLKNHPKYRPSPLSDFFTHKDFDLQPMFTFYKYIIDSRSPNIKDPEENELFELTRELIDVDLKSILMPLNESVIASPCLNQTIAGKDPDKL</sequence>
<evidence type="ECO:0000313" key="3">
    <source>
        <dbReference type="Proteomes" id="UP000759131"/>
    </source>
</evidence>
<protein>
    <submittedName>
        <fullName evidence="2">Uncharacterized protein</fullName>
    </submittedName>
</protein>
<dbReference type="AlphaFoldDB" id="A0A7R9PY64"/>
<name>A0A7R9PY64_9ACAR</name>
<feature type="compositionally biased region" description="Basic and acidic residues" evidence="1">
    <location>
        <begin position="428"/>
        <end position="454"/>
    </location>
</feature>
<organism evidence="2">
    <name type="scientific">Medioppia subpectinata</name>
    <dbReference type="NCBI Taxonomy" id="1979941"/>
    <lineage>
        <taxon>Eukaryota</taxon>
        <taxon>Metazoa</taxon>
        <taxon>Ecdysozoa</taxon>
        <taxon>Arthropoda</taxon>
        <taxon>Chelicerata</taxon>
        <taxon>Arachnida</taxon>
        <taxon>Acari</taxon>
        <taxon>Acariformes</taxon>
        <taxon>Sarcoptiformes</taxon>
        <taxon>Oribatida</taxon>
        <taxon>Brachypylina</taxon>
        <taxon>Oppioidea</taxon>
        <taxon>Oppiidae</taxon>
        <taxon>Medioppia</taxon>
    </lineage>
</organism>
<feature type="compositionally biased region" description="Low complexity" evidence="1">
    <location>
        <begin position="636"/>
        <end position="646"/>
    </location>
</feature>
<keyword evidence="3" id="KW-1185">Reference proteome</keyword>
<dbReference type="EMBL" id="CAJPIZ010002971">
    <property type="protein sequence ID" value="CAG2105754.1"/>
    <property type="molecule type" value="Genomic_DNA"/>
</dbReference>
<feature type="compositionally biased region" description="Low complexity" evidence="1">
    <location>
        <begin position="602"/>
        <end position="612"/>
    </location>
</feature>
<reference evidence="2" key="1">
    <citation type="submission" date="2020-11" db="EMBL/GenBank/DDBJ databases">
        <authorList>
            <person name="Tran Van P."/>
        </authorList>
    </citation>
    <scope>NUCLEOTIDE SEQUENCE</scope>
</reference>
<feature type="compositionally biased region" description="Polar residues" evidence="1">
    <location>
        <begin position="661"/>
        <end position="672"/>
    </location>
</feature>
<feature type="compositionally biased region" description="Low complexity" evidence="1">
    <location>
        <begin position="467"/>
        <end position="476"/>
    </location>
</feature>
<feature type="compositionally biased region" description="Basic and acidic residues" evidence="1">
    <location>
        <begin position="770"/>
        <end position="786"/>
    </location>
</feature>
<feature type="region of interest" description="Disordered" evidence="1">
    <location>
        <begin position="404"/>
        <end position="843"/>
    </location>
</feature>
<dbReference type="EMBL" id="OC857546">
    <property type="protein sequence ID" value="CAD7625324.1"/>
    <property type="molecule type" value="Genomic_DNA"/>
</dbReference>
<feature type="compositionally biased region" description="Low complexity" evidence="1">
    <location>
        <begin position="534"/>
        <end position="544"/>
    </location>
</feature>
<feature type="compositionally biased region" description="Low complexity" evidence="1">
    <location>
        <begin position="568"/>
        <end position="578"/>
    </location>
</feature>
<evidence type="ECO:0000256" key="1">
    <source>
        <dbReference type="SAM" id="MobiDB-lite"/>
    </source>
</evidence>
<feature type="compositionally biased region" description="Polar residues" evidence="1">
    <location>
        <begin position="524"/>
        <end position="533"/>
    </location>
</feature>
<feature type="compositionally biased region" description="Low complexity" evidence="1">
    <location>
        <begin position="725"/>
        <end position="735"/>
    </location>
</feature>
<accession>A0A7R9PY64</accession>
<feature type="compositionally biased region" description="Pro residues" evidence="1">
    <location>
        <begin position="823"/>
        <end position="835"/>
    </location>
</feature>
<evidence type="ECO:0000313" key="2">
    <source>
        <dbReference type="EMBL" id="CAD7625324.1"/>
    </source>
</evidence>
<gene>
    <name evidence="2" type="ORF">OSB1V03_LOCUS5759</name>
</gene>
<feature type="compositionally biased region" description="Basic and acidic residues" evidence="1">
    <location>
        <begin position="404"/>
        <end position="414"/>
    </location>
</feature>
<feature type="compositionally biased region" description="Low complexity" evidence="1">
    <location>
        <begin position="500"/>
        <end position="510"/>
    </location>
</feature>
<feature type="compositionally biased region" description="Polar residues" evidence="1">
    <location>
        <begin position="178"/>
        <end position="198"/>
    </location>
</feature>
<feature type="compositionally biased region" description="Low complexity" evidence="1">
    <location>
        <begin position="759"/>
        <end position="769"/>
    </location>
</feature>
<feature type="region of interest" description="Disordered" evidence="1">
    <location>
        <begin position="174"/>
        <end position="198"/>
    </location>
</feature>